<keyword evidence="7" id="KW-0805">Transcription regulation</keyword>
<dbReference type="FunFam" id="3.30.160.60:FF:001100">
    <property type="entry name" value="Zinc finger protein 184"/>
    <property type="match status" value="1"/>
</dbReference>
<keyword evidence="6" id="KW-0862">Zinc</keyword>
<evidence type="ECO:0000313" key="15">
    <source>
        <dbReference type="Proteomes" id="UP000248480"/>
    </source>
</evidence>
<comment type="function">
    <text evidence="1">May be involved in transcriptional regulation.</text>
</comment>
<dbReference type="SUPFAM" id="SSF47353">
    <property type="entry name" value="Retrovirus capsid dimerization domain-like"/>
    <property type="match status" value="1"/>
</dbReference>
<feature type="domain" description="C2H2-type" evidence="13">
    <location>
        <begin position="281"/>
        <end position="308"/>
    </location>
</feature>
<dbReference type="GO" id="GO:0005634">
    <property type="term" value="C:nucleus"/>
    <property type="evidence" value="ECO:0007669"/>
    <property type="project" value="UniProtKB-SubCell"/>
</dbReference>
<reference evidence="16" key="1">
    <citation type="submission" date="2025-08" db="UniProtKB">
        <authorList>
            <consortium name="RefSeq"/>
        </authorList>
    </citation>
    <scope>IDENTIFICATION</scope>
</reference>
<evidence type="ECO:0000256" key="4">
    <source>
        <dbReference type="ARBA" id="ARBA00022737"/>
    </source>
</evidence>
<organism evidence="15 16">
    <name type="scientific">Trichechus manatus latirostris</name>
    <name type="common">Florida manatee</name>
    <dbReference type="NCBI Taxonomy" id="127582"/>
    <lineage>
        <taxon>Eukaryota</taxon>
        <taxon>Metazoa</taxon>
        <taxon>Chordata</taxon>
        <taxon>Craniata</taxon>
        <taxon>Vertebrata</taxon>
        <taxon>Euteleostomi</taxon>
        <taxon>Mammalia</taxon>
        <taxon>Eutheria</taxon>
        <taxon>Afrotheria</taxon>
        <taxon>Sirenia</taxon>
        <taxon>Trichechidae</taxon>
        <taxon>Trichechus</taxon>
    </lineage>
</organism>
<dbReference type="InterPro" id="IPR050916">
    <property type="entry name" value="SCAN-C2H2_zinc_finger"/>
</dbReference>
<evidence type="ECO:0000256" key="11">
    <source>
        <dbReference type="PROSITE-ProRule" id="PRU00187"/>
    </source>
</evidence>
<dbReference type="CDD" id="cd07936">
    <property type="entry name" value="SCAN"/>
    <property type="match status" value="1"/>
</dbReference>
<keyword evidence="5 10" id="KW-0863">Zinc-finger</keyword>
<evidence type="ECO:0000313" key="16">
    <source>
        <dbReference type="RefSeq" id="XP_012412266.1"/>
    </source>
</evidence>
<keyword evidence="9 11" id="KW-0539">Nucleus</keyword>
<dbReference type="InterPro" id="IPR038269">
    <property type="entry name" value="SCAN_sf"/>
</dbReference>
<feature type="region of interest" description="Disordered" evidence="12">
    <location>
        <begin position="236"/>
        <end position="256"/>
    </location>
</feature>
<evidence type="ECO:0000256" key="12">
    <source>
        <dbReference type="SAM" id="MobiDB-lite"/>
    </source>
</evidence>
<protein>
    <submittedName>
        <fullName evidence="16">Zinc finger protein 396 isoform X4</fullName>
    </submittedName>
</protein>
<dbReference type="PROSITE" id="PS00028">
    <property type="entry name" value="ZINC_FINGER_C2H2_1"/>
    <property type="match status" value="2"/>
</dbReference>
<evidence type="ECO:0000256" key="3">
    <source>
        <dbReference type="ARBA" id="ARBA00022723"/>
    </source>
</evidence>
<evidence type="ECO:0000259" key="13">
    <source>
        <dbReference type="PROSITE" id="PS50157"/>
    </source>
</evidence>
<evidence type="ECO:0000256" key="8">
    <source>
        <dbReference type="ARBA" id="ARBA00023163"/>
    </source>
</evidence>
<dbReference type="PROSITE" id="PS50157">
    <property type="entry name" value="ZINC_FINGER_C2H2_2"/>
    <property type="match status" value="2"/>
</dbReference>
<evidence type="ECO:0000256" key="7">
    <source>
        <dbReference type="ARBA" id="ARBA00023015"/>
    </source>
</evidence>
<dbReference type="Proteomes" id="UP000248480">
    <property type="component" value="Unplaced"/>
</dbReference>
<feature type="region of interest" description="Disordered" evidence="12">
    <location>
        <begin position="190"/>
        <end position="210"/>
    </location>
</feature>
<keyword evidence="15" id="KW-1185">Reference proteome</keyword>
<dbReference type="PROSITE" id="PS50804">
    <property type="entry name" value="SCAN_BOX"/>
    <property type="match status" value="1"/>
</dbReference>
<dbReference type="SMART" id="SM00431">
    <property type="entry name" value="SCAN"/>
    <property type="match status" value="1"/>
</dbReference>
<evidence type="ECO:0000256" key="9">
    <source>
        <dbReference type="ARBA" id="ARBA00023242"/>
    </source>
</evidence>
<proteinExistence type="predicted"/>
<comment type="subcellular location">
    <subcellularLocation>
        <location evidence="2 11">Nucleus</location>
    </subcellularLocation>
</comment>
<dbReference type="FunFam" id="1.10.4020.10:FF:000001">
    <property type="entry name" value="zinc finger protein 263 isoform X1"/>
    <property type="match status" value="1"/>
</dbReference>
<dbReference type="InterPro" id="IPR036236">
    <property type="entry name" value="Znf_C2H2_sf"/>
</dbReference>
<feature type="compositionally biased region" description="Polar residues" evidence="12">
    <location>
        <begin position="199"/>
        <end position="210"/>
    </location>
</feature>
<dbReference type="RefSeq" id="XP_012412266.1">
    <property type="nucleotide sequence ID" value="XM_012556812.1"/>
</dbReference>
<dbReference type="Gene3D" id="3.30.160.60">
    <property type="entry name" value="Classic Zinc Finger"/>
    <property type="match status" value="2"/>
</dbReference>
<dbReference type="FunFam" id="3.30.160.60:FF:000495">
    <property type="entry name" value="zinc finger protein 668"/>
    <property type="match status" value="1"/>
</dbReference>
<feature type="domain" description="C2H2-type" evidence="13">
    <location>
        <begin position="253"/>
        <end position="280"/>
    </location>
</feature>
<dbReference type="Pfam" id="PF02023">
    <property type="entry name" value="SCAN"/>
    <property type="match status" value="1"/>
</dbReference>
<evidence type="ECO:0000256" key="5">
    <source>
        <dbReference type="ARBA" id="ARBA00022771"/>
    </source>
</evidence>
<dbReference type="SMART" id="SM00355">
    <property type="entry name" value="ZnF_C2H2"/>
    <property type="match status" value="2"/>
</dbReference>
<feature type="domain" description="SCAN box" evidence="14">
    <location>
        <begin position="52"/>
        <end position="134"/>
    </location>
</feature>
<dbReference type="InterPro" id="IPR003309">
    <property type="entry name" value="SCAN_dom"/>
</dbReference>
<keyword evidence="3" id="KW-0479">Metal-binding</keyword>
<keyword evidence="8" id="KW-0804">Transcription</keyword>
<gene>
    <name evidence="16" type="primary">LOC101347096</name>
</gene>
<evidence type="ECO:0000256" key="2">
    <source>
        <dbReference type="ARBA" id="ARBA00004123"/>
    </source>
</evidence>
<dbReference type="AlphaFoldDB" id="A0A2Y9G0L5"/>
<evidence type="ECO:0000256" key="1">
    <source>
        <dbReference type="ARBA" id="ARBA00003767"/>
    </source>
</evidence>
<dbReference type="GO" id="GO:0008270">
    <property type="term" value="F:zinc ion binding"/>
    <property type="evidence" value="ECO:0007669"/>
    <property type="project" value="UniProtKB-KW"/>
</dbReference>
<sequence length="308" mass="35773">MSAKLRELPAPLPQTSVEPDEILIVKMEEEQQACDQDPSLHWSSCYSPETFRQRFRQFGYQDSPGPRETLSRLRELCRFWLRPDVHTKEQILELLVLEQFLAILPRELQVWVQKHQPENGEEAVTVLEIAERELDGPSEQVLFFGPKEDMFAEKLAPWLVTQELPSSRLKPSKKRLPWASWELHSLRQNDGDTKARSVESASRQKTSSGIELHYNVSNTLRMNASQSFTYRGSCKQDDRLERRQGNPSRKKQHKCNECGKNFSQSSALILHQRIHSGEKPYACDECKKAFSRSAILIQHRRTHTDSKY</sequence>
<name>A0A2Y9G0L5_TRIMA</name>
<dbReference type="Gene3D" id="1.10.4020.10">
    <property type="entry name" value="DNA breaking-rejoining enzymes"/>
    <property type="match status" value="1"/>
</dbReference>
<evidence type="ECO:0000256" key="6">
    <source>
        <dbReference type="ARBA" id="ARBA00022833"/>
    </source>
</evidence>
<dbReference type="Pfam" id="PF00096">
    <property type="entry name" value="zf-C2H2"/>
    <property type="match status" value="2"/>
</dbReference>
<keyword evidence="4" id="KW-0677">Repeat</keyword>
<evidence type="ECO:0000256" key="10">
    <source>
        <dbReference type="PROSITE-ProRule" id="PRU00042"/>
    </source>
</evidence>
<dbReference type="InterPro" id="IPR013087">
    <property type="entry name" value="Znf_C2H2_type"/>
</dbReference>
<dbReference type="SUPFAM" id="SSF57667">
    <property type="entry name" value="beta-beta-alpha zinc fingers"/>
    <property type="match status" value="1"/>
</dbReference>
<dbReference type="PANTHER" id="PTHR45935:SF28">
    <property type="entry name" value="SCAN DOMAIN-CONTAINING PROTEIN 3"/>
    <property type="match status" value="1"/>
</dbReference>
<dbReference type="PANTHER" id="PTHR45935">
    <property type="entry name" value="PROTEIN ZBED8-RELATED"/>
    <property type="match status" value="1"/>
</dbReference>
<dbReference type="GeneID" id="101347096"/>
<accession>A0A2Y9G0L5</accession>
<dbReference type="OrthoDB" id="427030at2759"/>
<evidence type="ECO:0000259" key="14">
    <source>
        <dbReference type="PROSITE" id="PS50804"/>
    </source>
</evidence>